<feature type="transmembrane region" description="Helical" evidence="2">
    <location>
        <begin position="246"/>
        <end position="267"/>
    </location>
</feature>
<dbReference type="InterPro" id="IPR000157">
    <property type="entry name" value="TIR_dom"/>
</dbReference>
<dbReference type="Gene3D" id="2.130.10.10">
    <property type="entry name" value="YVTN repeat-like/Quinoprotein amine dehydrogenase"/>
    <property type="match status" value="3"/>
</dbReference>
<dbReference type="SUPFAM" id="SSF52200">
    <property type="entry name" value="Toll/Interleukin receptor TIR domain"/>
    <property type="match status" value="1"/>
</dbReference>
<dbReference type="PANTHER" id="PTHR19879:SF9">
    <property type="entry name" value="TRANSCRIPTION INITIATION FACTOR TFIID SUBUNIT 5"/>
    <property type="match status" value="1"/>
</dbReference>
<feature type="transmembrane region" description="Helical" evidence="2">
    <location>
        <begin position="135"/>
        <end position="155"/>
    </location>
</feature>
<keyword evidence="2" id="KW-0472">Membrane</keyword>
<keyword evidence="2" id="KW-0812">Transmembrane</keyword>
<dbReference type="PROSITE" id="PS50104">
    <property type="entry name" value="TIR"/>
    <property type="match status" value="1"/>
</dbReference>
<feature type="transmembrane region" description="Helical" evidence="2">
    <location>
        <begin position="576"/>
        <end position="594"/>
    </location>
</feature>
<feature type="region of interest" description="Disordered" evidence="1">
    <location>
        <begin position="1"/>
        <end position="42"/>
    </location>
</feature>
<proteinExistence type="predicted"/>
<evidence type="ECO:0000313" key="4">
    <source>
        <dbReference type="EMBL" id="GAA2454627.1"/>
    </source>
</evidence>
<evidence type="ECO:0000256" key="1">
    <source>
        <dbReference type="SAM" id="MobiDB-lite"/>
    </source>
</evidence>
<feature type="transmembrane region" description="Helical" evidence="2">
    <location>
        <begin position="200"/>
        <end position="225"/>
    </location>
</feature>
<dbReference type="Gene3D" id="3.40.50.10140">
    <property type="entry name" value="Toll/interleukin-1 receptor homology (TIR) domain"/>
    <property type="match status" value="1"/>
</dbReference>
<organism evidence="4 5">
    <name type="scientific">Streptomyces macrosporus</name>
    <dbReference type="NCBI Taxonomy" id="44032"/>
    <lineage>
        <taxon>Bacteria</taxon>
        <taxon>Bacillati</taxon>
        <taxon>Actinomycetota</taxon>
        <taxon>Actinomycetes</taxon>
        <taxon>Kitasatosporales</taxon>
        <taxon>Streptomycetaceae</taxon>
        <taxon>Streptomyces</taxon>
    </lineage>
</organism>
<feature type="transmembrane region" description="Helical" evidence="2">
    <location>
        <begin position="310"/>
        <end position="330"/>
    </location>
</feature>
<evidence type="ECO:0000259" key="3">
    <source>
        <dbReference type="PROSITE" id="PS50104"/>
    </source>
</evidence>
<dbReference type="SMART" id="SM00255">
    <property type="entry name" value="TIR"/>
    <property type="match status" value="1"/>
</dbReference>
<feature type="transmembrane region" description="Helical" evidence="2">
    <location>
        <begin position="112"/>
        <end position="129"/>
    </location>
</feature>
<gene>
    <name evidence="4" type="ORF">GCM10010405_43080</name>
</gene>
<keyword evidence="2" id="KW-1133">Transmembrane helix</keyword>
<name>A0ABP5XIW3_9ACTN</name>
<dbReference type="EMBL" id="BAAASZ010000030">
    <property type="protein sequence ID" value="GAA2454627.1"/>
    <property type="molecule type" value="Genomic_DNA"/>
</dbReference>
<dbReference type="InterPro" id="IPR001680">
    <property type="entry name" value="WD40_rpt"/>
</dbReference>
<dbReference type="SMART" id="SM00320">
    <property type="entry name" value="WD40"/>
    <property type="match status" value="5"/>
</dbReference>
<dbReference type="Pfam" id="PF13676">
    <property type="entry name" value="TIR_2"/>
    <property type="match status" value="1"/>
</dbReference>
<dbReference type="InterPro" id="IPR011044">
    <property type="entry name" value="Quino_amine_DH_bsu"/>
</dbReference>
<evidence type="ECO:0000256" key="2">
    <source>
        <dbReference type="SAM" id="Phobius"/>
    </source>
</evidence>
<dbReference type="SUPFAM" id="SSF82171">
    <property type="entry name" value="DPP6 N-terminal domain-like"/>
    <property type="match status" value="1"/>
</dbReference>
<dbReference type="Proteomes" id="UP001501638">
    <property type="component" value="Unassembled WGS sequence"/>
</dbReference>
<sequence>MTSPCSSPRSGPSPTTKPPGPDAPSGVRAGPFAGVGRPGKDHHRVVEHHAGGVRQSGTSSHVGPNVPATAVDCQAASRDWRRCHKGADVAGSAGATEGRAALVRRLRSSETAVWSAACLAGWGVFFPLLGPWPALAGLVIPFAVFFPSPSLAALWRARKGRVAFAWSWRRLMRVQTLALPLTALAFSCGVLVVAPVDTLAFWIALVSLPAEVAAFAVCGAVEVRVAGVPADREGTSPRLRAVRPSVSSLVVVALLTAVGSGVCAWVVRDSVRTVIAGASVPVSDQAESIARWIDAQVASSVFGPTYDRQWYWAFLVGAAGLLATGCCLLLRNALLQATSETDPFHGVPGAFGIPAEPTSKVFLSYSRKDSAYARRLCARLEERLGELWVDWQAIHPSEEWREAIAEAIRTSDAFVVLLSRDALMSPYCWDECRQAIELRKRILPVVIDPELERGSTSGLMRERGWGELTAYQNLSLVEPDEEQLAQGIEDIVAFVHQHHRWVAFHVRLGVLAHQWWEGGRSDGLLLRADELSVAEAWRRRTPDEENFHTGLTEKQRRYLEASHSSVRRRTLRVRSALAAGTAAIVGLSGLVAAGQADAEAQYRAALSRKLAAMAAGDVFGTNPERALQYALAARGQADTAEAQNVIAEQLANFNRVRTVVAPGDGSVDELVLSRKGDVLLIARGDTTEVWDVQRARSRGLLQGSPLWSDRGGAGPLSADGRTVALLVDGGARVDLVDTRTLRVRAGLSDVEEGRPMDPSGGLSPDGELLLAGSLPRPSNESVNVVWDVRRHRIVRKLTCFVEGMAPSGRRVLCRDGDRFRLIDLMTSEAETIEAGSSSFVGFTADDGVLLNVSGEARIYEWGTARPRVPVPGMAVASSVDGGAALFKGRYAVFSADEERFELWDLEERRRMGAASSVEKAIDLRRGEGAPEFEPARSGAEAETADGSLVATAAVDGSVVIWEKSGTGRISERLPVPAKEGFYAVSPDARTVASSSGRTVSLWDTGTGERTGDFRLGEPGGMPALSRDGTLLAVATGLGEGRLNVEVFRVRDGRRVSRFEAGNDARNHIASLMFSPDGKKLYAALTGQWRVVAWDVADSGEEPRTVAETDGYADHATLSPDGTKLAVTSRNENVGLWDTASGARLRVIRDAANAAFSPDGKTLVTTDLASRSVSLWNVESGEKIGSDIVPGSGASRVQFSPDGRRLAIVGSPDGGLVSRLPVTLWDLSSRRQVGPRVAEVDAWATPGFTPDGDRVVTAGHYGTTVADVTADGWVSSLCGMVTRRLSTSEWQDAAPGERFRWPC</sequence>
<feature type="transmembrane region" description="Helical" evidence="2">
    <location>
        <begin position="176"/>
        <end position="194"/>
    </location>
</feature>
<keyword evidence="5" id="KW-1185">Reference proteome</keyword>
<dbReference type="InterPro" id="IPR015943">
    <property type="entry name" value="WD40/YVTN_repeat-like_dom_sf"/>
</dbReference>
<dbReference type="InterPro" id="IPR035897">
    <property type="entry name" value="Toll_tir_struct_dom_sf"/>
</dbReference>
<accession>A0ABP5XIW3</accession>
<dbReference type="SUPFAM" id="SSF50969">
    <property type="entry name" value="YVTN repeat-like/Quinoprotein amine dehydrogenase"/>
    <property type="match status" value="1"/>
</dbReference>
<protein>
    <recommendedName>
        <fullName evidence="3">TIR domain-containing protein</fullName>
    </recommendedName>
</protein>
<comment type="caution">
    <text evidence="4">The sequence shown here is derived from an EMBL/GenBank/DDBJ whole genome shotgun (WGS) entry which is preliminary data.</text>
</comment>
<dbReference type="PANTHER" id="PTHR19879">
    <property type="entry name" value="TRANSCRIPTION INITIATION FACTOR TFIID"/>
    <property type="match status" value="1"/>
</dbReference>
<feature type="compositionally biased region" description="Low complexity" evidence="1">
    <location>
        <begin position="1"/>
        <end position="14"/>
    </location>
</feature>
<feature type="domain" description="TIR" evidence="3">
    <location>
        <begin position="357"/>
        <end position="488"/>
    </location>
</feature>
<reference evidence="5" key="1">
    <citation type="journal article" date="2019" name="Int. J. Syst. Evol. Microbiol.">
        <title>The Global Catalogue of Microorganisms (GCM) 10K type strain sequencing project: providing services to taxonomists for standard genome sequencing and annotation.</title>
        <authorList>
            <consortium name="The Broad Institute Genomics Platform"/>
            <consortium name="The Broad Institute Genome Sequencing Center for Infectious Disease"/>
            <person name="Wu L."/>
            <person name="Ma J."/>
        </authorList>
    </citation>
    <scope>NUCLEOTIDE SEQUENCE [LARGE SCALE GENOMIC DNA]</scope>
    <source>
        <strain evidence="5">JCM 6305</strain>
    </source>
</reference>
<evidence type="ECO:0000313" key="5">
    <source>
        <dbReference type="Proteomes" id="UP001501638"/>
    </source>
</evidence>